<dbReference type="EMBL" id="UOEF01000098">
    <property type="protein sequence ID" value="VAV90247.1"/>
    <property type="molecule type" value="Genomic_DNA"/>
</dbReference>
<dbReference type="AlphaFoldDB" id="A0A3B0REU3"/>
<feature type="domain" description="Methyltransferase" evidence="1">
    <location>
        <begin position="42"/>
        <end position="168"/>
    </location>
</feature>
<dbReference type="InterPro" id="IPR029063">
    <property type="entry name" value="SAM-dependent_MTases_sf"/>
</dbReference>
<accession>A0A3B0REU3</accession>
<organism evidence="2">
    <name type="scientific">hydrothermal vent metagenome</name>
    <dbReference type="NCBI Taxonomy" id="652676"/>
    <lineage>
        <taxon>unclassified sequences</taxon>
        <taxon>metagenomes</taxon>
        <taxon>ecological metagenomes</taxon>
    </lineage>
</organism>
<dbReference type="Pfam" id="PF13847">
    <property type="entry name" value="Methyltransf_31"/>
    <property type="match status" value="1"/>
</dbReference>
<reference evidence="2" key="1">
    <citation type="submission" date="2018-06" db="EMBL/GenBank/DDBJ databases">
        <authorList>
            <person name="Zhirakovskaya E."/>
        </authorList>
    </citation>
    <scope>NUCLEOTIDE SEQUENCE</scope>
</reference>
<evidence type="ECO:0000313" key="2">
    <source>
        <dbReference type="EMBL" id="VAV90247.1"/>
    </source>
</evidence>
<protein>
    <recommendedName>
        <fullName evidence="1">Methyltransferase domain-containing protein</fullName>
    </recommendedName>
</protein>
<dbReference type="InterPro" id="IPR025714">
    <property type="entry name" value="Methyltranfer_dom"/>
</dbReference>
<proteinExistence type="predicted"/>
<name>A0A3B0REU3_9ZZZZ</name>
<dbReference type="SUPFAM" id="SSF53335">
    <property type="entry name" value="S-adenosyl-L-methionine-dependent methyltransferases"/>
    <property type="match status" value="1"/>
</dbReference>
<dbReference type="CDD" id="cd02440">
    <property type="entry name" value="AdoMet_MTases"/>
    <property type="match status" value="1"/>
</dbReference>
<dbReference type="Gene3D" id="3.40.50.150">
    <property type="entry name" value="Vaccinia Virus protein VP39"/>
    <property type="match status" value="1"/>
</dbReference>
<gene>
    <name evidence="2" type="ORF">MNBD_ALPHA04-709</name>
</gene>
<sequence>MQADLTESVALHSGDYVERYNRKPLDRVRALADRMELRDDAELADFACGNGMLLQVIGDRTGGYHGVDFSDDFISSAREWARAKGLNNYQFHCDDIIKFCAKHPAQFDVATTLDFSEHIEDDLAVSIYSAIRSSLRPGGKLYLHTPNLDFFMERAKDIGVLKQFPEHIAVRNGAGTRDMLVQSGFDAEKVKVDTIAHYNILKAFHPLGKLPIIGKYFQARLWIEASV</sequence>
<dbReference type="PANTHER" id="PTHR43861">
    <property type="entry name" value="TRANS-ACONITATE 2-METHYLTRANSFERASE-RELATED"/>
    <property type="match status" value="1"/>
</dbReference>
<evidence type="ECO:0000259" key="1">
    <source>
        <dbReference type="Pfam" id="PF13847"/>
    </source>
</evidence>